<dbReference type="InterPro" id="IPR001466">
    <property type="entry name" value="Beta-lactam-related"/>
</dbReference>
<dbReference type="PANTHER" id="PTHR43283">
    <property type="entry name" value="BETA-LACTAMASE-RELATED"/>
    <property type="match status" value="1"/>
</dbReference>
<dbReference type="AlphaFoldDB" id="A0A5J4SQ48"/>
<dbReference type="EC" id="3.5.1.-" evidence="7"/>
<sequence length="618" mass="69730">MRTLNLRNILGGIFLSAICIPLFSQKENPRLIIRADDMGSFHSVNIGIIDCYKKGILKSVEVMVVTPWFPEAVKMLHENPGLDVGLHLVITSEWENAKWRPLTYCPSLTDKNGYFYPMMTPNPAYPGQSITENNWDIAEIEKEFRAQIELALKNIPQISHISGHMFSTDFDKNVITLAKHLGQEYNIPIVDCTEAIDHQYVFTSVHYGGPSKTPTEKESSFISQLKKLESGKTYVFCDHPALNNDEMQPIGHIGYEDVGIDRQGVVDLLTSDKVKQAIQEKNVELINYNDLLKPLPRSTPIAEKVDTNAIIRYFEGVKKEGQDIHSLMILRHGKVVSENWLGDNASNKPHILFSISKTFTATAIGFAVSEGRLKVTDKVISFFPDKLPATISNNLKKLEVRHLLTMSSGHDVAPNNVRFIKGSDWVQGFFAAPFEHEPGTFFIYNSMGSYILSAIIQKVTGEKVIDYLYPRLFRPLGITGAFWEESPQGINAGGWGLYLKTEDMAKMGLFILQKGVWNGKQLLPESWIETATSWQIASIPPGQRPENITLETKEVDWLQGYGYQMWRGRYNTFRADGNGGQYIIIIPEKDAIIVTTANVSNMQAEMDLIWKYLLPAFK</sequence>
<dbReference type="Gene3D" id="3.20.20.370">
    <property type="entry name" value="Glycoside hydrolase/deacetylase"/>
    <property type="match status" value="1"/>
</dbReference>
<dbReference type="GO" id="GO:0016787">
    <property type="term" value="F:hydrolase activity"/>
    <property type="evidence" value="ECO:0007669"/>
    <property type="project" value="UniProtKB-KW"/>
</dbReference>
<dbReference type="Pfam" id="PF04794">
    <property type="entry name" value="YdjC"/>
    <property type="match status" value="1"/>
</dbReference>
<dbReference type="Pfam" id="PF00144">
    <property type="entry name" value="Beta-lactamase"/>
    <property type="match status" value="1"/>
</dbReference>
<evidence type="ECO:0000256" key="4">
    <source>
        <dbReference type="ARBA" id="ARBA00022842"/>
    </source>
</evidence>
<name>A0A5J4SQ48_9ZZZZ</name>
<dbReference type="PANTHER" id="PTHR43283:SF7">
    <property type="entry name" value="BETA-LACTAMASE-RELATED DOMAIN-CONTAINING PROTEIN"/>
    <property type="match status" value="1"/>
</dbReference>
<keyword evidence="3 7" id="KW-0378">Hydrolase</keyword>
<dbReference type="GO" id="GO:0005975">
    <property type="term" value="P:carbohydrate metabolic process"/>
    <property type="evidence" value="ECO:0007669"/>
    <property type="project" value="InterPro"/>
</dbReference>
<dbReference type="SUPFAM" id="SSF56601">
    <property type="entry name" value="beta-lactamase/transpeptidase-like"/>
    <property type="match status" value="1"/>
</dbReference>
<dbReference type="GO" id="GO:0046872">
    <property type="term" value="F:metal ion binding"/>
    <property type="evidence" value="ECO:0007669"/>
    <property type="project" value="UniProtKB-KW"/>
</dbReference>
<comment type="caution">
    <text evidence="7">The sequence shown here is derived from an EMBL/GenBank/DDBJ whole genome shotgun (WGS) entry which is preliminary data.</text>
</comment>
<accession>A0A5J4SQ48</accession>
<proteinExistence type="predicted"/>
<evidence type="ECO:0000256" key="2">
    <source>
        <dbReference type="ARBA" id="ARBA00022723"/>
    </source>
</evidence>
<evidence type="ECO:0000259" key="6">
    <source>
        <dbReference type="Pfam" id="PF00144"/>
    </source>
</evidence>
<reference evidence="7" key="1">
    <citation type="submission" date="2019-03" db="EMBL/GenBank/DDBJ databases">
        <title>Single cell metagenomics reveals metabolic interactions within the superorganism composed of flagellate Streblomastix strix and complex community of Bacteroidetes bacteria on its surface.</title>
        <authorList>
            <person name="Treitli S.C."/>
            <person name="Kolisko M."/>
            <person name="Husnik F."/>
            <person name="Keeling P."/>
            <person name="Hampl V."/>
        </authorList>
    </citation>
    <scope>NUCLEOTIDE SEQUENCE</scope>
    <source>
        <strain evidence="7">STM</strain>
    </source>
</reference>
<keyword evidence="5" id="KW-0119">Carbohydrate metabolism</keyword>
<dbReference type="InterPro" id="IPR006879">
    <property type="entry name" value="YdjC-like"/>
</dbReference>
<evidence type="ECO:0000256" key="1">
    <source>
        <dbReference type="ARBA" id="ARBA00001946"/>
    </source>
</evidence>
<dbReference type="EMBL" id="SNRY01000103">
    <property type="protein sequence ID" value="KAA6347215.1"/>
    <property type="molecule type" value="Genomic_DNA"/>
</dbReference>
<comment type="cofactor">
    <cofactor evidence="1">
        <name>Mg(2+)</name>
        <dbReference type="ChEBI" id="CHEBI:18420"/>
    </cofactor>
</comment>
<dbReference type="SUPFAM" id="SSF88713">
    <property type="entry name" value="Glycoside hydrolase/deacetylase"/>
    <property type="match status" value="1"/>
</dbReference>
<gene>
    <name evidence="7" type="ORF">EZS27_005320</name>
</gene>
<dbReference type="Gene3D" id="3.40.710.10">
    <property type="entry name" value="DD-peptidase/beta-lactamase superfamily"/>
    <property type="match status" value="1"/>
</dbReference>
<protein>
    <submittedName>
        <fullName evidence="7">Carbohydrate deacetylase</fullName>
        <ecNumber evidence="7">3.5.1.-</ecNumber>
    </submittedName>
</protein>
<feature type="domain" description="Beta-lactamase-related" evidence="6">
    <location>
        <begin position="326"/>
        <end position="604"/>
    </location>
</feature>
<keyword evidence="4" id="KW-0460">Magnesium</keyword>
<evidence type="ECO:0000313" key="7">
    <source>
        <dbReference type="EMBL" id="KAA6347215.1"/>
    </source>
</evidence>
<dbReference type="InterPro" id="IPR050789">
    <property type="entry name" value="Diverse_Enzym_Activities"/>
</dbReference>
<dbReference type="InterPro" id="IPR011330">
    <property type="entry name" value="Glyco_hydro/deAcase_b/a-brl"/>
</dbReference>
<evidence type="ECO:0000256" key="3">
    <source>
        <dbReference type="ARBA" id="ARBA00022801"/>
    </source>
</evidence>
<keyword evidence="2" id="KW-0479">Metal-binding</keyword>
<organism evidence="7">
    <name type="scientific">termite gut metagenome</name>
    <dbReference type="NCBI Taxonomy" id="433724"/>
    <lineage>
        <taxon>unclassified sequences</taxon>
        <taxon>metagenomes</taxon>
        <taxon>organismal metagenomes</taxon>
    </lineage>
</organism>
<dbReference type="InterPro" id="IPR012338">
    <property type="entry name" value="Beta-lactam/transpept-like"/>
</dbReference>
<evidence type="ECO:0000256" key="5">
    <source>
        <dbReference type="ARBA" id="ARBA00023277"/>
    </source>
</evidence>
<dbReference type="CDD" id="cd10802">
    <property type="entry name" value="YdjC_TTHB029_like"/>
    <property type="match status" value="1"/>
</dbReference>